<feature type="transmembrane region" description="Helical" evidence="8">
    <location>
        <begin position="116"/>
        <end position="136"/>
    </location>
</feature>
<feature type="compositionally biased region" description="Low complexity" evidence="7">
    <location>
        <begin position="346"/>
        <end position="359"/>
    </location>
</feature>
<feature type="region of interest" description="Disordered" evidence="7">
    <location>
        <begin position="340"/>
        <end position="359"/>
    </location>
</feature>
<keyword evidence="4 8" id="KW-0472">Membrane</keyword>
<organism evidence="10 11">
    <name type="scientific">Eilatimonas milleporae</name>
    <dbReference type="NCBI Taxonomy" id="911205"/>
    <lineage>
        <taxon>Bacteria</taxon>
        <taxon>Pseudomonadati</taxon>
        <taxon>Pseudomonadota</taxon>
        <taxon>Alphaproteobacteria</taxon>
        <taxon>Kordiimonadales</taxon>
        <taxon>Kordiimonadaceae</taxon>
        <taxon>Eilatimonas</taxon>
    </lineage>
</organism>
<dbReference type="EMBL" id="REFR01000011">
    <property type="protein sequence ID" value="RMB07900.1"/>
    <property type="molecule type" value="Genomic_DNA"/>
</dbReference>
<evidence type="ECO:0000259" key="9">
    <source>
        <dbReference type="SMART" id="SM00752"/>
    </source>
</evidence>
<keyword evidence="11" id="KW-1185">Reference proteome</keyword>
<dbReference type="PANTHER" id="PTHR12639:SF7">
    <property type="entry name" value="HTTM DOMAIN-CONTAINING PROTEIN"/>
    <property type="match status" value="1"/>
</dbReference>
<evidence type="ECO:0000256" key="5">
    <source>
        <dbReference type="ARBA" id="ARBA00023157"/>
    </source>
</evidence>
<feature type="transmembrane region" description="Helical" evidence="8">
    <location>
        <begin position="237"/>
        <end position="258"/>
    </location>
</feature>
<evidence type="ECO:0000256" key="2">
    <source>
        <dbReference type="ARBA" id="ARBA00022692"/>
    </source>
</evidence>
<comment type="subcellular location">
    <subcellularLocation>
        <location evidence="1">Endomembrane system</location>
        <topology evidence="1">Multi-pass membrane protein</topology>
    </subcellularLocation>
</comment>
<dbReference type="InterPro" id="IPR053934">
    <property type="entry name" value="HTTM_dom"/>
</dbReference>
<dbReference type="InParanoid" id="A0A3M0CHA5"/>
<comment type="caution">
    <text evidence="10">The sequence shown here is derived from an EMBL/GenBank/DDBJ whole genome shotgun (WGS) entry which is preliminary data.</text>
</comment>
<dbReference type="AlphaFoldDB" id="A0A3M0CHA5"/>
<dbReference type="GO" id="GO:0012505">
    <property type="term" value="C:endomembrane system"/>
    <property type="evidence" value="ECO:0007669"/>
    <property type="project" value="UniProtKB-SubCell"/>
</dbReference>
<dbReference type="OrthoDB" id="341137at2"/>
<dbReference type="GO" id="GO:0019842">
    <property type="term" value="F:vitamin binding"/>
    <property type="evidence" value="ECO:0007669"/>
    <property type="project" value="TreeGrafter"/>
</dbReference>
<sequence length="524" mass="58882">MTVGEKIMGALFRPADGRSLAVFRILFGLIIMVEVWRYADHGWIASKYITPGFHFAYLGLTWITPFEAPYIYWVFFALAVAGFLVMIGLFYRFAAVALLLLFSYVFLLDETQYLNHFYFTMLLAAILAAVPAARAWSVDAWRARRRERAGSVPESAEPAAVTSAPVSAPLSTAPSATSVPGWSYILLKGQIEIMLIWAGLVKIDADWLAGRPLADWLADQAYKYPVYIADLLTMPEFGVAAAWGSVILHLVGAPLLLVRRTRLPVYLIYCGFHLSNHSLWQIGIFPWLTIAGMLIFFPADWPARLMDRLCRGLVLLPFLRPAEGWLRKAARILDLEPAPAGDTRVPPSAAPQSTAPPAAAAPAGRLTLARKAVAGGVILWLGTQVLLPVRPYLYDGAASWNEQGHRFSWRMKLRDKSGRVRFRLVDPVTGQETAIDLNRHLTARQRRKMAVRPDMILQFAHHLRDEYRARHGHDPHVYVRSRVRVNDHPPATMIDPDRDLATVPFRLIAQDDFILPHPQLDARR</sequence>
<keyword evidence="2 8" id="KW-0812">Transmembrane</keyword>
<feature type="transmembrane region" description="Helical" evidence="8">
    <location>
        <begin position="21"/>
        <end position="39"/>
    </location>
</feature>
<evidence type="ECO:0000256" key="7">
    <source>
        <dbReference type="SAM" id="MobiDB-lite"/>
    </source>
</evidence>
<dbReference type="Pfam" id="PF22777">
    <property type="entry name" value="VKGC_lumenal_dom"/>
    <property type="match status" value="1"/>
</dbReference>
<feature type="transmembrane region" description="Helical" evidence="8">
    <location>
        <begin position="71"/>
        <end position="104"/>
    </location>
</feature>
<evidence type="ECO:0000256" key="4">
    <source>
        <dbReference type="ARBA" id="ARBA00023136"/>
    </source>
</evidence>
<dbReference type="GO" id="GO:0008488">
    <property type="term" value="F:gamma-glutamyl carboxylase activity"/>
    <property type="evidence" value="ECO:0007669"/>
    <property type="project" value="InterPro"/>
</dbReference>
<evidence type="ECO:0000313" key="11">
    <source>
        <dbReference type="Proteomes" id="UP000271227"/>
    </source>
</evidence>
<dbReference type="Pfam" id="PF05090">
    <property type="entry name" value="HTTM"/>
    <property type="match status" value="2"/>
</dbReference>
<keyword evidence="3 8" id="KW-1133">Transmembrane helix</keyword>
<protein>
    <submittedName>
        <fullName evidence="10">Vitamin K-dependent gamma-carboxylase-like protein</fullName>
    </submittedName>
</protein>
<evidence type="ECO:0000256" key="1">
    <source>
        <dbReference type="ARBA" id="ARBA00004127"/>
    </source>
</evidence>
<evidence type="ECO:0000256" key="6">
    <source>
        <dbReference type="ARBA" id="ARBA00023239"/>
    </source>
</evidence>
<feature type="domain" description="HTTM-like" evidence="9">
    <location>
        <begin position="12"/>
        <end position="301"/>
    </location>
</feature>
<name>A0A3M0CHA5_9PROT</name>
<dbReference type="InterPro" id="IPR011020">
    <property type="entry name" value="HTTM-like"/>
</dbReference>
<dbReference type="Proteomes" id="UP000271227">
    <property type="component" value="Unassembled WGS sequence"/>
</dbReference>
<keyword evidence="5" id="KW-1015">Disulfide bond</keyword>
<accession>A0A3M0CHA5</accession>
<feature type="transmembrane region" description="Helical" evidence="8">
    <location>
        <begin position="278"/>
        <end position="299"/>
    </location>
</feature>
<proteinExistence type="predicted"/>
<evidence type="ECO:0000256" key="3">
    <source>
        <dbReference type="ARBA" id="ARBA00022989"/>
    </source>
</evidence>
<evidence type="ECO:0000313" key="10">
    <source>
        <dbReference type="EMBL" id="RMB07900.1"/>
    </source>
</evidence>
<gene>
    <name evidence="10" type="ORF">BXY39_1993</name>
</gene>
<dbReference type="InterPro" id="IPR007782">
    <property type="entry name" value="VKG_COase"/>
</dbReference>
<dbReference type="PANTHER" id="PTHR12639">
    <property type="entry name" value="VITAMIN K-DEPENDENT GAMMA-CARBOXYLASE"/>
    <property type="match status" value="1"/>
</dbReference>
<keyword evidence="6" id="KW-0456">Lyase</keyword>
<evidence type="ECO:0000256" key="8">
    <source>
        <dbReference type="SAM" id="Phobius"/>
    </source>
</evidence>
<dbReference type="InterPro" id="IPR053935">
    <property type="entry name" value="VKGC_lumenal_dom"/>
</dbReference>
<reference evidence="10 11" key="1">
    <citation type="submission" date="2018-10" db="EMBL/GenBank/DDBJ databases">
        <title>Genomic Encyclopedia of Archaeal and Bacterial Type Strains, Phase II (KMG-II): from individual species to whole genera.</title>
        <authorList>
            <person name="Goeker M."/>
        </authorList>
    </citation>
    <scope>NUCLEOTIDE SEQUENCE [LARGE SCALE GENOMIC DNA]</scope>
    <source>
        <strain evidence="10 11">DSM 25217</strain>
    </source>
</reference>
<dbReference type="RefSeq" id="WP_121938672.1">
    <property type="nucleotide sequence ID" value="NZ_REFR01000011.1"/>
</dbReference>
<dbReference type="SMART" id="SM00752">
    <property type="entry name" value="HTTM"/>
    <property type="match status" value="1"/>
</dbReference>